<dbReference type="GO" id="GO:0006511">
    <property type="term" value="P:ubiquitin-dependent protein catabolic process"/>
    <property type="evidence" value="ECO:0007669"/>
    <property type="project" value="InterPro"/>
</dbReference>
<dbReference type="SUPFAM" id="SSF74788">
    <property type="entry name" value="Cullin repeat-like"/>
    <property type="match status" value="1"/>
</dbReference>
<keyword evidence="2" id="KW-0812">Transmembrane</keyword>
<dbReference type="Gene3D" id="1.20.1310.10">
    <property type="entry name" value="Cullin Repeats"/>
    <property type="match status" value="1"/>
</dbReference>
<name>A0A9R0Q1I9_TRITD</name>
<evidence type="ECO:0000256" key="1">
    <source>
        <dbReference type="ARBA" id="ARBA00006019"/>
    </source>
</evidence>
<proteinExistence type="inferred from homology"/>
<dbReference type="Proteomes" id="UP000324705">
    <property type="component" value="Chromosome 1A"/>
</dbReference>
<dbReference type="InterPro" id="IPR045093">
    <property type="entry name" value="Cullin"/>
</dbReference>
<keyword evidence="5" id="KW-1185">Reference proteome</keyword>
<keyword evidence="2" id="KW-0472">Membrane</keyword>
<dbReference type="EMBL" id="LT934111">
    <property type="protein sequence ID" value="VAH02232.1"/>
    <property type="molecule type" value="Genomic_DNA"/>
</dbReference>
<dbReference type="InterPro" id="IPR001373">
    <property type="entry name" value="Cullin_N"/>
</dbReference>
<evidence type="ECO:0000256" key="2">
    <source>
        <dbReference type="SAM" id="Phobius"/>
    </source>
</evidence>
<keyword evidence="2" id="KW-1133">Transmembrane helix</keyword>
<evidence type="ECO:0000313" key="5">
    <source>
        <dbReference type="Proteomes" id="UP000324705"/>
    </source>
</evidence>
<dbReference type="Gramene" id="TRITD1Av1G035440.12">
    <property type="protein sequence ID" value="TRITD1Av1G035440.12"/>
    <property type="gene ID" value="TRITD1Av1G035440"/>
</dbReference>
<gene>
    <name evidence="4" type="ORF">TRITD_1Av1G035440</name>
</gene>
<evidence type="ECO:0000259" key="3">
    <source>
        <dbReference type="Pfam" id="PF00888"/>
    </source>
</evidence>
<evidence type="ECO:0000313" key="4">
    <source>
        <dbReference type="EMBL" id="VAH02232.1"/>
    </source>
</evidence>
<protein>
    <recommendedName>
        <fullName evidence="3">Cullin N-terminal domain-containing protein</fullName>
    </recommendedName>
</protein>
<dbReference type="Pfam" id="PF00888">
    <property type="entry name" value="Cullin"/>
    <property type="match status" value="1"/>
</dbReference>
<dbReference type="InterPro" id="IPR016159">
    <property type="entry name" value="Cullin_repeat-like_dom_sf"/>
</dbReference>
<dbReference type="GO" id="GO:0031625">
    <property type="term" value="F:ubiquitin protein ligase binding"/>
    <property type="evidence" value="ECO:0007669"/>
    <property type="project" value="InterPro"/>
</dbReference>
<organism evidence="4 5">
    <name type="scientific">Triticum turgidum subsp. durum</name>
    <name type="common">Durum wheat</name>
    <name type="synonym">Triticum durum</name>
    <dbReference type="NCBI Taxonomy" id="4567"/>
    <lineage>
        <taxon>Eukaryota</taxon>
        <taxon>Viridiplantae</taxon>
        <taxon>Streptophyta</taxon>
        <taxon>Embryophyta</taxon>
        <taxon>Tracheophyta</taxon>
        <taxon>Spermatophyta</taxon>
        <taxon>Magnoliopsida</taxon>
        <taxon>Liliopsida</taxon>
        <taxon>Poales</taxon>
        <taxon>Poaceae</taxon>
        <taxon>BOP clade</taxon>
        <taxon>Pooideae</taxon>
        <taxon>Triticodae</taxon>
        <taxon>Triticeae</taxon>
        <taxon>Triticinae</taxon>
        <taxon>Triticum</taxon>
    </lineage>
</organism>
<feature type="transmembrane region" description="Helical" evidence="2">
    <location>
        <begin position="85"/>
        <end position="104"/>
    </location>
</feature>
<dbReference type="AlphaFoldDB" id="A0A9R0Q1I9"/>
<comment type="similarity">
    <text evidence="1">Belongs to the cullin family.</text>
</comment>
<feature type="domain" description="Cullin N-terminal" evidence="3">
    <location>
        <begin position="15"/>
        <end position="84"/>
    </location>
</feature>
<accession>A0A9R0Q1I9</accession>
<reference evidence="4 5" key="1">
    <citation type="submission" date="2017-09" db="EMBL/GenBank/DDBJ databases">
        <authorList>
            <consortium name="International Durum Wheat Genome Sequencing Consortium (IDWGSC)"/>
            <person name="Milanesi L."/>
        </authorList>
    </citation>
    <scope>NUCLEOTIDE SEQUENCE [LARGE SCALE GENOMIC DNA]</scope>
    <source>
        <strain evidence="5">cv. Svevo</strain>
    </source>
</reference>
<sequence>MTTHERKTVDLEEGWAFMQKGITKLKNILEGKPEPQFSSEDYMMLYTTIYNMCTQKPPHDYSQQLYDKYRESFEEYISSMVSSRVFRVLIVGLVRVMMILFTSVRL</sequence>
<dbReference type="PANTHER" id="PTHR11932">
    <property type="entry name" value="CULLIN"/>
    <property type="match status" value="1"/>
</dbReference>